<dbReference type="RefSeq" id="WP_008598778.1">
    <property type="nucleotide sequence ID" value="NZ_AMRM01000026.1"/>
</dbReference>
<proteinExistence type="predicted"/>
<dbReference type="PIRSF" id="PIRSF034961">
    <property type="entry name" value="UCP034961_SH3_2"/>
    <property type="match status" value="1"/>
</dbReference>
<dbReference type="InterPro" id="IPR036028">
    <property type="entry name" value="SH3-like_dom_sf"/>
</dbReference>
<evidence type="ECO:0000259" key="2">
    <source>
        <dbReference type="Pfam" id="PF07653"/>
    </source>
</evidence>
<dbReference type="InterPro" id="IPR014593">
    <property type="entry name" value="UCP034961_SH3_2"/>
</dbReference>
<feature type="domain" description="SH3" evidence="2">
    <location>
        <begin position="13"/>
        <end position="62"/>
    </location>
</feature>
<dbReference type="SUPFAM" id="SSF50044">
    <property type="entry name" value="SH3-domain"/>
    <property type="match status" value="2"/>
</dbReference>
<organism evidence="3 4">
    <name type="scientific">Nitratireductor pacificus pht-3B</name>
    <dbReference type="NCBI Taxonomy" id="391937"/>
    <lineage>
        <taxon>Bacteria</taxon>
        <taxon>Pseudomonadati</taxon>
        <taxon>Pseudomonadota</taxon>
        <taxon>Alphaproteobacteria</taxon>
        <taxon>Hyphomicrobiales</taxon>
        <taxon>Phyllobacteriaceae</taxon>
        <taxon>Nitratireductor</taxon>
    </lineage>
</organism>
<protein>
    <submittedName>
        <fullName evidence="3">SH3 domain-containing protein</fullName>
    </submittedName>
</protein>
<dbReference type="InterPro" id="IPR001452">
    <property type="entry name" value="SH3_domain"/>
</dbReference>
<accession>K2LHV8</accession>
<dbReference type="Pfam" id="PF07653">
    <property type="entry name" value="SH3_2"/>
    <property type="match status" value="1"/>
</dbReference>
<sequence length="124" mass="13804">MKSGHNYIVTLPHVSEFPEPMALKKGDWVSVGELYDGPEGWPDWYLCSVPGQEAGFVPEQILDRHADRFGTMLEDFTNRELDVVEGELLRGARQLNGGLWATRISDGATGWVPLENTRATSSQT</sequence>
<keyword evidence="1" id="KW-0728">SH3 domain</keyword>
<dbReference type="PATRIC" id="fig|391937.3.peg.3855"/>
<dbReference type="STRING" id="391937.NA2_18760"/>
<comment type="caution">
    <text evidence="3">The sequence shown here is derived from an EMBL/GenBank/DDBJ whole genome shotgun (WGS) entry which is preliminary data.</text>
</comment>
<dbReference type="AlphaFoldDB" id="K2LHV8"/>
<dbReference type="OrthoDB" id="1030757at2"/>
<gene>
    <name evidence="3" type="ORF">NA2_18760</name>
</gene>
<reference evidence="3 4" key="1">
    <citation type="journal article" date="2012" name="J. Bacteriol.">
        <title>Genome Sequence of Nitratireductor pacificus Type Strain pht-3B.</title>
        <authorList>
            <person name="Lai Q."/>
            <person name="Li G."/>
            <person name="Shao Z."/>
        </authorList>
    </citation>
    <scope>NUCLEOTIDE SEQUENCE [LARGE SCALE GENOMIC DNA]</scope>
    <source>
        <strain evidence="4">pht-3B</strain>
    </source>
</reference>
<evidence type="ECO:0000313" key="3">
    <source>
        <dbReference type="EMBL" id="EKF17329.1"/>
    </source>
</evidence>
<evidence type="ECO:0000313" key="4">
    <source>
        <dbReference type="Proteomes" id="UP000006786"/>
    </source>
</evidence>
<dbReference type="Proteomes" id="UP000006786">
    <property type="component" value="Unassembled WGS sequence"/>
</dbReference>
<dbReference type="EMBL" id="AMRM01000026">
    <property type="protein sequence ID" value="EKF17329.1"/>
    <property type="molecule type" value="Genomic_DNA"/>
</dbReference>
<dbReference type="eggNOG" id="ENOG503302Y">
    <property type="taxonomic scope" value="Bacteria"/>
</dbReference>
<evidence type="ECO:0000256" key="1">
    <source>
        <dbReference type="ARBA" id="ARBA00022443"/>
    </source>
</evidence>
<name>K2LHV8_9HYPH</name>
<keyword evidence="4" id="KW-1185">Reference proteome</keyword>